<reference evidence="2" key="1">
    <citation type="submission" date="2022-01" db="EMBL/GenBank/DDBJ databases">
        <title>Comparative genomics reveals a dynamic genome evolution in the ectomycorrhizal milk-cap (Lactarius) mushrooms.</title>
        <authorList>
            <consortium name="DOE Joint Genome Institute"/>
            <person name="Lebreton A."/>
            <person name="Tang N."/>
            <person name="Kuo A."/>
            <person name="LaButti K."/>
            <person name="Drula E."/>
            <person name="Barry K."/>
            <person name="Clum A."/>
            <person name="Lipzen A."/>
            <person name="Mousain D."/>
            <person name="Ng V."/>
            <person name="Wang R."/>
            <person name="Wang X."/>
            <person name="Dai Y."/>
            <person name="Henrissat B."/>
            <person name="Grigoriev I.V."/>
            <person name="Guerin-Laguette A."/>
            <person name="Yu F."/>
            <person name="Martin F.M."/>
        </authorList>
    </citation>
    <scope>NUCLEOTIDE SEQUENCE</scope>
    <source>
        <strain evidence="2">QP</strain>
    </source>
</reference>
<accession>A0AAD4QC60</accession>
<dbReference type="InterPro" id="IPR001810">
    <property type="entry name" value="F-box_dom"/>
</dbReference>
<dbReference type="Gene3D" id="1.20.1280.50">
    <property type="match status" value="1"/>
</dbReference>
<name>A0AAD4QC60_9AGAM</name>
<dbReference type="InterPro" id="IPR036047">
    <property type="entry name" value="F-box-like_dom_sf"/>
</dbReference>
<dbReference type="Pfam" id="PF12937">
    <property type="entry name" value="F-box-like"/>
    <property type="match status" value="1"/>
</dbReference>
<dbReference type="PROSITE" id="PS50181">
    <property type="entry name" value="FBOX"/>
    <property type="match status" value="1"/>
</dbReference>
<dbReference type="SUPFAM" id="SSF81383">
    <property type="entry name" value="F-box domain"/>
    <property type="match status" value="1"/>
</dbReference>
<sequence length="363" mass="41176">MPITLESLPVELVTAILEELDLASLIVVSSLSRRLHSIASDHSLNPWRTPILRNLHSGTYEPSLRHLSVRTTVPRQNWIEIMSGAQPHFLLFEATLPNMKEVDWQECFRKRFLPGWQKWKRDSSWRETFKKLLYRVWHRSMTTCTSEESWTKYIVLNKNGSANELEASSRTYNPLSVFNDLKLQSNLAHLETHIRLVVQLADVRILALGVLNNPRGTFTVNRNARAFLHPPGIEMTSVQVEGPSGEKSRNGHSYEHLTHPLPAPPHAAYPFYTPGGGDRRWLMSGDLEEDGQQWVGGLMLTTQITSPQTSMPWGDGPFLQDLDLVVGFGRSQYASFTWADLDCIAPWMKDLVTKRIDGPGLGN</sequence>
<evidence type="ECO:0000259" key="1">
    <source>
        <dbReference type="PROSITE" id="PS50181"/>
    </source>
</evidence>
<protein>
    <recommendedName>
        <fullName evidence="1">F-box domain-containing protein</fullName>
    </recommendedName>
</protein>
<evidence type="ECO:0000313" key="2">
    <source>
        <dbReference type="EMBL" id="KAH8988514.1"/>
    </source>
</evidence>
<dbReference type="AlphaFoldDB" id="A0AAD4QC60"/>
<dbReference type="EMBL" id="JAKELL010000041">
    <property type="protein sequence ID" value="KAH8988514.1"/>
    <property type="molecule type" value="Genomic_DNA"/>
</dbReference>
<dbReference type="Proteomes" id="UP001201163">
    <property type="component" value="Unassembled WGS sequence"/>
</dbReference>
<comment type="caution">
    <text evidence="2">The sequence shown here is derived from an EMBL/GenBank/DDBJ whole genome shotgun (WGS) entry which is preliminary data.</text>
</comment>
<feature type="domain" description="F-box" evidence="1">
    <location>
        <begin position="2"/>
        <end position="50"/>
    </location>
</feature>
<organism evidence="2 3">
    <name type="scientific">Lactarius akahatsu</name>
    <dbReference type="NCBI Taxonomy" id="416441"/>
    <lineage>
        <taxon>Eukaryota</taxon>
        <taxon>Fungi</taxon>
        <taxon>Dikarya</taxon>
        <taxon>Basidiomycota</taxon>
        <taxon>Agaricomycotina</taxon>
        <taxon>Agaricomycetes</taxon>
        <taxon>Russulales</taxon>
        <taxon>Russulaceae</taxon>
        <taxon>Lactarius</taxon>
    </lineage>
</organism>
<keyword evidence="3" id="KW-1185">Reference proteome</keyword>
<gene>
    <name evidence="2" type="ORF">EDB92DRAFT_1800364</name>
</gene>
<proteinExistence type="predicted"/>
<evidence type="ECO:0000313" key="3">
    <source>
        <dbReference type="Proteomes" id="UP001201163"/>
    </source>
</evidence>